<dbReference type="GO" id="GO:0005886">
    <property type="term" value="C:plasma membrane"/>
    <property type="evidence" value="ECO:0007669"/>
    <property type="project" value="TreeGrafter"/>
</dbReference>
<feature type="transmembrane region" description="Helical" evidence="5">
    <location>
        <begin position="300"/>
        <end position="319"/>
    </location>
</feature>
<dbReference type="SUPFAM" id="SSF52096">
    <property type="entry name" value="ClpP/crotonase"/>
    <property type="match status" value="1"/>
</dbReference>
<evidence type="ECO:0000256" key="4">
    <source>
        <dbReference type="ARBA" id="ARBA00023136"/>
    </source>
</evidence>
<dbReference type="CDD" id="cd07021">
    <property type="entry name" value="Clp_protease_NfeD_like"/>
    <property type="match status" value="1"/>
</dbReference>
<feature type="domain" description="NfeD integral membrane" evidence="7">
    <location>
        <begin position="231"/>
        <end position="343"/>
    </location>
</feature>
<organism evidence="9 10">
    <name type="scientific">Dendrosporobacter quercicolus</name>
    <dbReference type="NCBI Taxonomy" id="146817"/>
    <lineage>
        <taxon>Bacteria</taxon>
        <taxon>Bacillati</taxon>
        <taxon>Bacillota</taxon>
        <taxon>Negativicutes</taxon>
        <taxon>Selenomonadales</taxon>
        <taxon>Sporomusaceae</taxon>
        <taxon>Dendrosporobacter</taxon>
    </lineage>
</organism>
<evidence type="ECO:0000256" key="3">
    <source>
        <dbReference type="ARBA" id="ARBA00022989"/>
    </source>
</evidence>
<keyword evidence="10" id="KW-1185">Reference proteome</keyword>
<sequence length="432" mass="45910">MFSCRNFRKIAVLLLALLLLVPFVGYSAASAPVLIVQIKGDIDGGQAALLHRAMLDAKRLEAKAVIVEIDTFGGLVDAAVSIRDLLIDSPTQTICYIRNRAWSAGALIALSHKHLAIAPGGSIGAAEPIPTTEKTVAALKAEFAATANRTGRNPRIAEAMVDKSLGFPGYAEPGQILALTDYQAIEVGYADVVAENRDSLLKHYGLQDAPVIEYNSEWPEKLAGWLSNPAVKSMLVSLIFLAILTEIKTAGFGGAGLVAITAAALFFGSQWLTGLAGMVEILLFLGGIVLLVVELFVPGAGIFGISGLVAILASIFLVLGGNLQALSTMSMSLIVAVILFLFIAKRLPNSKLWSLLVLKESETTQEGYVSANDYRIYLHKNGVTETFLRPAGTVNIDGVKLDVVSEGIYIQPGTKVTVIAVQGSRIVVRPIE</sequence>
<keyword evidence="3 5" id="KW-1133">Transmembrane helix</keyword>
<comment type="subcellular location">
    <subcellularLocation>
        <location evidence="1">Membrane</location>
        <topology evidence="1">Multi-pass membrane protein</topology>
    </subcellularLocation>
</comment>
<dbReference type="InterPro" id="IPR029045">
    <property type="entry name" value="ClpP/crotonase-like_dom_sf"/>
</dbReference>
<evidence type="ECO:0000256" key="1">
    <source>
        <dbReference type="ARBA" id="ARBA00004141"/>
    </source>
</evidence>
<evidence type="ECO:0000259" key="7">
    <source>
        <dbReference type="Pfam" id="PF24961"/>
    </source>
</evidence>
<dbReference type="STRING" id="146817.SAMN04488502_1224"/>
<dbReference type="AlphaFoldDB" id="A0A1H0AS77"/>
<dbReference type="PANTHER" id="PTHR33507">
    <property type="entry name" value="INNER MEMBRANE PROTEIN YBBJ"/>
    <property type="match status" value="1"/>
</dbReference>
<dbReference type="GO" id="GO:0006508">
    <property type="term" value="P:proteolysis"/>
    <property type="evidence" value="ECO:0007669"/>
    <property type="project" value="UniProtKB-KW"/>
</dbReference>
<feature type="domain" description="NfeD1b N-terminal" evidence="8">
    <location>
        <begin position="33"/>
        <end position="212"/>
    </location>
</feature>
<feature type="transmembrane region" description="Helical" evidence="5">
    <location>
        <begin position="222"/>
        <end position="243"/>
    </location>
</feature>
<evidence type="ECO:0000259" key="8">
    <source>
        <dbReference type="Pfam" id="PF25145"/>
    </source>
</evidence>
<dbReference type="InterPro" id="IPR012340">
    <property type="entry name" value="NA-bd_OB-fold"/>
</dbReference>
<feature type="domain" description="NfeD-like C-terminal" evidence="6">
    <location>
        <begin position="377"/>
        <end position="430"/>
    </location>
</feature>
<dbReference type="Gene3D" id="2.40.50.140">
    <property type="entry name" value="Nucleic acid-binding proteins"/>
    <property type="match status" value="1"/>
</dbReference>
<dbReference type="Pfam" id="PF25145">
    <property type="entry name" value="NfeD1b_N"/>
    <property type="match status" value="1"/>
</dbReference>
<evidence type="ECO:0000313" key="9">
    <source>
        <dbReference type="EMBL" id="SDN36251.1"/>
    </source>
</evidence>
<dbReference type="InterPro" id="IPR056739">
    <property type="entry name" value="NfeD_membrane"/>
</dbReference>
<keyword evidence="9" id="KW-0378">Hydrolase</keyword>
<evidence type="ECO:0000313" key="10">
    <source>
        <dbReference type="Proteomes" id="UP000214880"/>
    </source>
</evidence>
<name>A0A1H0AS77_9FIRM</name>
<dbReference type="GO" id="GO:0008233">
    <property type="term" value="F:peptidase activity"/>
    <property type="evidence" value="ECO:0007669"/>
    <property type="project" value="UniProtKB-KW"/>
</dbReference>
<evidence type="ECO:0000256" key="2">
    <source>
        <dbReference type="ARBA" id="ARBA00022692"/>
    </source>
</evidence>
<reference evidence="9 10" key="1">
    <citation type="submission" date="2016-10" db="EMBL/GenBank/DDBJ databases">
        <authorList>
            <person name="de Groot N.N."/>
        </authorList>
    </citation>
    <scope>NUCLEOTIDE SEQUENCE [LARGE SCALE GENOMIC DNA]</scope>
    <source>
        <strain evidence="9 10">DSM 1736</strain>
    </source>
</reference>
<keyword evidence="2 5" id="KW-0812">Transmembrane</keyword>
<dbReference type="InterPro" id="IPR052165">
    <property type="entry name" value="Membrane_assoc_protease"/>
</dbReference>
<keyword evidence="9" id="KW-0645">Protease</keyword>
<dbReference type="Proteomes" id="UP000214880">
    <property type="component" value="Unassembled WGS sequence"/>
</dbReference>
<dbReference type="InterPro" id="IPR002810">
    <property type="entry name" value="NfeD-like_C"/>
</dbReference>
<dbReference type="InterPro" id="IPR056738">
    <property type="entry name" value="NfeD1b_N"/>
</dbReference>
<dbReference type="RefSeq" id="WP_245698235.1">
    <property type="nucleotide sequence ID" value="NZ_FNHB01000022.1"/>
</dbReference>
<accession>A0A1H0AS77</accession>
<gene>
    <name evidence="9" type="ORF">SAMN04488502_1224</name>
</gene>
<dbReference type="Gene3D" id="3.90.226.10">
    <property type="entry name" value="2-enoyl-CoA Hydratase, Chain A, domain 1"/>
    <property type="match status" value="1"/>
</dbReference>
<protein>
    <submittedName>
        <fullName evidence="9">Membrane-bound serine protease (ClpP class)</fullName>
    </submittedName>
</protein>
<feature type="transmembrane region" description="Helical" evidence="5">
    <location>
        <begin position="250"/>
        <end position="268"/>
    </location>
</feature>
<evidence type="ECO:0000256" key="5">
    <source>
        <dbReference type="SAM" id="Phobius"/>
    </source>
</evidence>
<dbReference type="EMBL" id="FNHB01000022">
    <property type="protein sequence ID" value="SDN36251.1"/>
    <property type="molecule type" value="Genomic_DNA"/>
</dbReference>
<dbReference type="Pfam" id="PF01957">
    <property type="entry name" value="NfeD"/>
    <property type="match status" value="1"/>
</dbReference>
<proteinExistence type="predicted"/>
<feature type="transmembrane region" description="Helical" evidence="5">
    <location>
        <begin position="274"/>
        <end position="293"/>
    </location>
</feature>
<evidence type="ECO:0000259" key="6">
    <source>
        <dbReference type="Pfam" id="PF01957"/>
    </source>
</evidence>
<keyword evidence="4 5" id="KW-0472">Membrane</keyword>
<feature type="transmembrane region" description="Helical" evidence="5">
    <location>
        <begin position="325"/>
        <end position="344"/>
    </location>
</feature>
<dbReference type="Pfam" id="PF24961">
    <property type="entry name" value="NfeD_membrane"/>
    <property type="match status" value="1"/>
</dbReference>
<dbReference type="PANTHER" id="PTHR33507:SF3">
    <property type="entry name" value="INNER MEMBRANE PROTEIN YBBJ"/>
    <property type="match status" value="1"/>
</dbReference>